<accession>A0A645F213</accession>
<name>A0A645F213_9ZZZZ</name>
<proteinExistence type="predicted"/>
<dbReference type="AlphaFoldDB" id="A0A645F213"/>
<evidence type="ECO:0000313" key="2">
    <source>
        <dbReference type="EMBL" id="MPN08321.1"/>
    </source>
</evidence>
<organism evidence="2">
    <name type="scientific">bioreactor metagenome</name>
    <dbReference type="NCBI Taxonomy" id="1076179"/>
    <lineage>
        <taxon>unclassified sequences</taxon>
        <taxon>metagenomes</taxon>
        <taxon>ecological metagenomes</taxon>
    </lineage>
</organism>
<feature type="region of interest" description="Disordered" evidence="1">
    <location>
        <begin position="82"/>
        <end position="142"/>
    </location>
</feature>
<reference evidence="2" key="1">
    <citation type="submission" date="2019-08" db="EMBL/GenBank/DDBJ databases">
        <authorList>
            <person name="Kucharzyk K."/>
            <person name="Murdoch R.W."/>
            <person name="Higgins S."/>
            <person name="Loffler F."/>
        </authorList>
    </citation>
    <scope>NUCLEOTIDE SEQUENCE</scope>
</reference>
<sequence>MRQHRQHAPLVQRQQHGQADHQLIGRAAKHAPARRLAHAGVELIIQIHLVDRRPLDAALDALKRLEQLWAILLGQTHAVGRRHAHPQRLQAHPQQAQRGKHQHHPCESEPPGQQLRHTEGQQAQRQHHATDDPDIAQRGKPHHAAAIGAAVFGAGLLAGARQMHKIGVIHLPETP</sequence>
<gene>
    <name evidence="2" type="ORF">SDC9_155603</name>
</gene>
<evidence type="ECO:0000256" key="1">
    <source>
        <dbReference type="SAM" id="MobiDB-lite"/>
    </source>
</evidence>
<dbReference type="EMBL" id="VSSQ01054352">
    <property type="protein sequence ID" value="MPN08321.1"/>
    <property type="molecule type" value="Genomic_DNA"/>
</dbReference>
<protein>
    <submittedName>
        <fullName evidence="2">Uncharacterized protein</fullName>
    </submittedName>
</protein>
<feature type="region of interest" description="Disordered" evidence="1">
    <location>
        <begin position="1"/>
        <end position="20"/>
    </location>
</feature>
<comment type="caution">
    <text evidence="2">The sequence shown here is derived from an EMBL/GenBank/DDBJ whole genome shotgun (WGS) entry which is preliminary data.</text>
</comment>
<feature type="compositionally biased region" description="Basic and acidic residues" evidence="1">
    <location>
        <begin position="128"/>
        <end position="137"/>
    </location>
</feature>